<dbReference type="AlphaFoldDB" id="R0II60"/>
<proteinExistence type="predicted"/>
<accession>R0II60</accession>
<dbReference type="InterPro" id="IPR040381">
    <property type="entry name" value="At4g14450-like"/>
</dbReference>
<dbReference type="OrthoDB" id="773117at2759"/>
<sequence>MENTVNMFGKNMSPRSPTRLQRQAPTALHLDSVPDNPFLQQSCESVPGSAIPLLSPLFVSPNSHSCLSTEGNVNSYRHASPSRKGHDFTFPSSTTEKKGSQLSLDHEEGLQYPATVDHSDQMGLLNIFQTKCVLVDHSQ</sequence>
<feature type="region of interest" description="Disordered" evidence="1">
    <location>
        <begin position="77"/>
        <end position="102"/>
    </location>
</feature>
<gene>
    <name evidence="2" type="ORF">CARUB_v10011633mg</name>
</gene>
<dbReference type="PANTHER" id="PTHR33912">
    <property type="entry name" value="OS01G0939400 PROTEIN"/>
    <property type="match status" value="1"/>
</dbReference>
<evidence type="ECO:0000313" key="2">
    <source>
        <dbReference type="EMBL" id="EOA36543.1"/>
    </source>
</evidence>
<organism evidence="2 3">
    <name type="scientific">Capsella rubella</name>
    <dbReference type="NCBI Taxonomy" id="81985"/>
    <lineage>
        <taxon>Eukaryota</taxon>
        <taxon>Viridiplantae</taxon>
        <taxon>Streptophyta</taxon>
        <taxon>Embryophyta</taxon>
        <taxon>Tracheophyta</taxon>
        <taxon>Spermatophyta</taxon>
        <taxon>Magnoliopsida</taxon>
        <taxon>eudicotyledons</taxon>
        <taxon>Gunneridae</taxon>
        <taxon>Pentapetalae</taxon>
        <taxon>rosids</taxon>
        <taxon>malvids</taxon>
        <taxon>Brassicales</taxon>
        <taxon>Brassicaceae</taxon>
        <taxon>Camelineae</taxon>
        <taxon>Capsella</taxon>
    </lineage>
</organism>
<dbReference type="eggNOG" id="ENOG502S7WG">
    <property type="taxonomic scope" value="Eukaryota"/>
</dbReference>
<feature type="compositionally biased region" description="Polar residues" evidence="1">
    <location>
        <begin position="13"/>
        <end position="23"/>
    </location>
</feature>
<dbReference type="Proteomes" id="UP000029121">
    <property type="component" value="Unassembled WGS sequence"/>
</dbReference>
<feature type="region of interest" description="Disordered" evidence="1">
    <location>
        <begin position="1"/>
        <end position="23"/>
    </location>
</feature>
<dbReference type="KEGG" id="crb:17897215"/>
<evidence type="ECO:0000256" key="1">
    <source>
        <dbReference type="SAM" id="MobiDB-lite"/>
    </source>
</evidence>
<keyword evidence="3" id="KW-1185">Reference proteome</keyword>
<dbReference type="EMBL" id="KB870805">
    <property type="protein sequence ID" value="EOA36543.1"/>
    <property type="molecule type" value="Genomic_DNA"/>
</dbReference>
<dbReference type="PANTHER" id="PTHR33912:SF5">
    <property type="entry name" value="F22G5.17"/>
    <property type="match status" value="1"/>
</dbReference>
<reference evidence="3" key="1">
    <citation type="journal article" date="2013" name="Nat. Genet.">
        <title>The Capsella rubella genome and the genomic consequences of rapid mating system evolution.</title>
        <authorList>
            <person name="Slotte T."/>
            <person name="Hazzouri K.M."/>
            <person name="Agren J.A."/>
            <person name="Koenig D."/>
            <person name="Maumus F."/>
            <person name="Guo Y.L."/>
            <person name="Steige K."/>
            <person name="Platts A.E."/>
            <person name="Escobar J.S."/>
            <person name="Newman L.K."/>
            <person name="Wang W."/>
            <person name="Mandakova T."/>
            <person name="Vello E."/>
            <person name="Smith L.M."/>
            <person name="Henz S.R."/>
            <person name="Steffen J."/>
            <person name="Takuno S."/>
            <person name="Brandvain Y."/>
            <person name="Coop G."/>
            <person name="Andolfatto P."/>
            <person name="Hu T.T."/>
            <person name="Blanchette M."/>
            <person name="Clark R.M."/>
            <person name="Quesneville H."/>
            <person name="Nordborg M."/>
            <person name="Gaut B.S."/>
            <person name="Lysak M.A."/>
            <person name="Jenkins J."/>
            <person name="Grimwood J."/>
            <person name="Chapman J."/>
            <person name="Prochnik S."/>
            <person name="Shu S."/>
            <person name="Rokhsar D."/>
            <person name="Schmutz J."/>
            <person name="Weigel D."/>
            <person name="Wright S.I."/>
        </authorList>
    </citation>
    <scope>NUCLEOTIDE SEQUENCE [LARGE SCALE GENOMIC DNA]</scope>
    <source>
        <strain evidence="3">cv. Monte Gargano</strain>
    </source>
</reference>
<protein>
    <submittedName>
        <fullName evidence="2">Uncharacterized protein</fullName>
    </submittedName>
</protein>
<name>R0II60_9BRAS</name>
<evidence type="ECO:0000313" key="3">
    <source>
        <dbReference type="Proteomes" id="UP000029121"/>
    </source>
</evidence>